<comment type="caution">
    <text evidence="7">The sequence shown here is derived from an EMBL/GenBank/DDBJ whole genome shotgun (WGS) entry which is preliminary data.</text>
</comment>
<sequence length="450" mass="48208">MSAARGGPRRGGRRRASRIDPARLAAYRALRRVSGDDAFANLTGVEEFSRLEGRDADFATELLHGTCRLMGTYDRIIAAASGRRLTALQPEVIDVLRLGAHQVFSMRVPDHAAVAASVDLAREVIGERVTGLVNAVTRKLTKDSLDAWTERLSRDESVFEALAIRHHHPAWIVRSFADALGVEPDDPELAAALEADNIAPRTALAVRPGLAEVDDLVAHGAEPIPDAPYGAWFSGDPGRIPEVITGRAGVQDPGSQRSAQMLAEATAPDGPWLDICAGPGGKAALLAGLAQEAGTRLVASEKAPHRAELVRQALRTYPTRPPVVVADGTASPWRAGAFAKVMADVPCSGLGALRRRPEARWRKTPEDLADLVPLQRALLGSALEALMPGGIAAYVTCSPHLPETTGVVEHVLGERSGFSIEYEHQLWPHRDGTDAMFCALIRREGPRSST</sequence>
<protein>
    <submittedName>
        <fullName evidence="7">16S rRNA (Cytosine967-C5)-methyltransferase</fullName>
    </submittedName>
</protein>
<dbReference type="InterPro" id="IPR035926">
    <property type="entry name" value="NusB-like_sf"/>
</dbReference>
<evidence type="ECO:0000313" key="7">
    <source>
        <dbReference type="EMBL" id="TQL62315.1"/>
    </source>
</evidence>
<dbReference type="InterPro" id="IPR049560">
    <property type="entry name" value="MeTrfase_RsmB-F_NOP2_cat"/>
</dbReference>
<proteinExistence type="inferred from homology"/>
<dbReference type="InterPro" id="IPR006027">
    <property type="entry name" value="NusB_RsmB_TIM44"/>
</dbReference>
<feature type="binding site" evidence="5">
    <location>
        <position position="327"/>
    </location>
    <ligand>
        <name>S-adenosyl-L-methionine</name>
        <dbReference type="ChEBI" id="CHEBI:59789"/>
    </ligand>
</feature>
<dbReference type="GO" id="GO:0008173">
    <property type="term" value="F:RNA methyltransferase activity"/>
    <property type="evidence" value="ECO:0007669"/>
    <property type="project" value="InterPro"/>
</dbReference>
<dbReference type="InterPro" id="IPR001678">
    <property type="entry name" value="MeTrfase_RsmB-F_NOP2_dom"/>
</dbReference>
<keyword evidence="8" id="KW-1185">Reference proteome</keyword>
<reference evidence="7 8" key="1">
    <citation type="submission" date="2019-06" db="EMBL/GenBank/DDBJ databases">
        <title>Sequencing the genomes of 1000 actinobacteria strains.</title>
        <authorList>
            <person name="Klenk H.-P."/>
        </authorList>
    </citation>
    <scope>NUCLEOTIDE SEQUENCE [LARGE SCALE GENOMIC DNA]</scope>
    <source>
        <strain evidence="7 8">DSM 8251</strain>
    </source>
</reference>
<keyword evidence="1 5" id="KW-0489">Methyltransferase</keyword>
<gene>
    <name evidence="7" type="ORF">FB460_0086</name>
</gene>
<keyword evidence="3 5" id="KW-0949">S-adenosyl-L-methionine</keyword>
<name>A0A542ZPM0_9ACTN</name>
<organism evidence="7 8">
    <name type="scientific">Propioniferax innocua</name>
    <dbReference type="NCBI Taxonomy" id="1753"/>
    <lineage>
        <taxon>Bacteria</taxon>
        <taxon>Bacillati</taxon>
        <taxon>Actinomycetota</taxon>
        <taxon>Actinomycetes</taxon>
        <taxon>Propionibacteriales</taxon>
        <taxon>Propionibacteriaceae</taxon>
        <taxon>Propioniferax</taxon>
    </lineage>
</organism>
<dbReference type="InterPro" id="IPR023267">
    <property type="entry name" value="RCMT"/>
</dbReference>
<dbReference type="Gene3D" id="1.10.940.10">
    <property type="entry name" value="NusB-like"/>
    <property type="match status" value="1"/>
</dbReference>
<keyword evidence="2 5" id="KW-0808">Transferase</keyword>
<dbReference type="PANTHER" id="PTHR22807:SF53">
    <property type="entry name" value="RIBOSOMAL RNA SMALL SUBUNIT METHYLTRANSFERASE B-RELATED"/>
    <property type="match status" value="1"/>
</dbReference>
<evidence type="ECO:0000256" key="3">
    <source>
        <dbReference type="ARBA" id="ARBA00022691"/>
    </source>
</evidence>
<keyword evidence="4 5" id="KW-0694">RNA-binding</keyword>
<feature type="active site" description="Nucleophile" evidence="5">
    <location>
        <position position="397"/>
    </location>
</feature>
<evidence type="ECO:0000313" key="8">
    <source>
        <dbReference type="Proteomes" id="UP000316196"/>
    </source>
</evidence>
<dbReference type="AlphaFoldDB" id="A0A542ZPM0"/>
<dbReference type="SUPFAM" id="SSF53335">
    <property type="entry name" value="S-adenosyl-L-methionine-dependent methyltransferases"/>
    <property type="match status" value="1"/>
</dbReference>
<evidence type="ECO:0000256" key="2">
    <source>
        <dbReference type="ARBA" id="ARBA00022679"/>
    </source>
</evidence>
<dbReference type="GO" id="GO:0006355">
    <property type="term" value="P:regulation of DNA-templated transcription"/>
    <property type="evidence" value="ECO:0007669"/>
    <property type="project" value="InterPro"/>
</dbReference>
<evidence type="ECO:0000259" key="6">
    <source>
        <dbReference type="PROSITE" id="PS51686"/>
    </source>
</evidence>
<dbReference type="GO" id="GO:0001510">
    <property type="term" value="P:RNA methylation"/>
    <property type="evidence" value="ECO:0007669"/>
    <property type="project" value="InterPro"/>
</dbReference>
<dbReference type="PROSITE" id="PS51686">
    <property type="entry name" value="SAM_MT_RSMB_NOP"/>
    <property type="match status" value="1"/>
</dbReference>
<dbReference type="Proteomes" id="UP000316196">
    <property type="component" value="Unassembled WGS sequence"/>
</dbReference>
<dbReference type="Pfam" id="PF01029">
    <property type="entry name" value="NusB"/>
    <property type="match status" value="1"/>
</dbReference>
<dbReference type="InterPro" id="IPR029063">
    <property type="entry name" value="SAM-dependent_MTases_sf"/>
</dbReference>
<evidence type="ECO:0000256" key="4">
    <source>
        <dbReference type="ARBA" id="ARBA00022884"/>
    </source>
</evidence>
<dbReference type="CDD" id="cd02440">
    <property type="entry name" value="AdoMet_MTases"/>
    <property type="match status" value="1"/>
</dbReference>
<feature type="binding site" evidence="5">
    <location>
        <position position="301"/>
    </location>
    <ligand>
        <name>S-adenosyl-L-methionine</name>
        <dbReference type="ChEBI" id="CHEBI:59789"/>
    </ligand>
</feature>
<evidence type="ECO:0000256" key="1">
    <source>
        <dbReference type="ARBA" id="ARBA00022603"/>
    </source>
</evidence>
<comment type="similarity">
    <text evidence="5">Belongs to the class I-like SAM-binding methyltransferase superfamily. RsmB/NOP family.</text>
</comment>
<dbReference type="RefSeq" id="WP_142092184.1">
    <property type="nucleotide sequence ID" value="NZ_BAAAMD010000003.1"/>
</dbReference>
<dbReference type="PRINTS" id="PR02008">
    <property type="entry name" value="RCMTFAMILY"/>
</dbReference>
<feature type="domain" description="SAM-dependent MTase RsmB/NOP-type" evidence="6">
    <location>
        <begin position="176"/>
        <end position="450"/>
    </location>
</feature>
<evidence type="ECO:0000256" key="5">
    <source>
        <dbReference type="PROSITE-ProRule" id="PRU01023"/>
    </source>
</evidence>
<dbReference type="GO" id="GO:0003723">
    <property type="term" value="F:RNA binding"/>
    <property type="evidence" value="ECO:0007669"/>
    <property type="project" value="UniProtKB-UniRule"/>
</dbReference>
<dbReference type="Gene3D" id="3.40.50.150">
    <property type="entry name" value="Vaccinia Virus protein VP39"/>
    <property type="match status" value="1"/>
</dbReference>
<dbReference type="SUPFAM" id="SSF48013">
    <property type="entry name" value="NusB-like"/>
    <property type="match status" value="1"/>
</dbReference>
<accession>A0A542ZPM0</accession>
<dbReference type="OrthoDB" id="9810297at2"/>
<feature type="binding site" evidence="5">
    <location>
        <position position="344"/>
    </location>
    <ligand>
        <name>S-adenosyl-L-methionine</name>
        <dbReference type="ChEBI" id="CHEBI:59789"/>
    </ligand>
</feature>
<dbReference type="PANTHER" id="PTHR22807">
    <property type="entry name" value="NOP2 YEAST -RELATED NOL1/NOP2/FMU SUN DOMAIN-CONTAINING"/>
    <property type="match status" value="1"/>
</dbReference>
<dbReference type="EMBL" id="VFOR01000001">
    <property type="protein sequence ID" value="TQL62315.1"/>
    <property type="molecule type" value="Genomic_DNA"/>
</dbReference>
<feature type="binding site" evidence="5">
    <location>
        <begin position="276"/>
        <end position="282"/>
    </location>
    <ligand>
        <name>S-adenosyl-L-methionine</name>
        <dbReference type="ChEBI" id="CHEBI:59789"/>
    </ligand>
</feature>
<dbReference type="Pfam" id="PF01189">
    <property type="entry name" value="Methyltr_RsmB-F"/>
    <property type="match status" value="1"/>
</dbReference>